<dbReference type="InterPro" id="IPR008918">
    <property type="entry name" value="HhH2"/>
</dbReference>
<dbReference type="InterPro" id="IPR029060">
    <property type="entry name" value="PIN-like_dom_sf"/>
</dbReference>
<dbReference type="InterPro" id="IPR002298">
    <property type="entry name" value="DNA_polymerase_A"/>
</dbReference>
<dbReference type="InterPro" id="IPR036279">
    <property type="entry name" value="5-3_exonuclease_C_sf"/>
</dbReference>
<dbReference type="SUPFAM" id="SSF88723">
    <property type="entry name" value="PIN domain-like"/>
    <property type="match status" value="1"/>
</dbReference>
<dbReference type="InterPro" id="IPR020045">
    <property type="entry name" value="DNA_polI_H3TH"/>
</dbReference>
<dbReference type="PROSITE" id="PS00447">
    <property type="entry name" value="DNA_POLYMERASE_A"/>
    <property type="match status" value="1"/>
</dbReference>
<dbReference type="InterPro" id="IPR002421">
    <property type="entry name" value="5-3_exonuclease"/>
</dbReference>
<dbReference type="Gene3D" id="3.30.420.10">
    <property type="entry name" value="Ribonuclease H-like superfamily/Ribonuclease H"/>
    <property type="match status" value="1"/>
</dbReference>
<feature type="domain" description="3'-5' exonuclease" evidence="18">
    <location>
        <begin position="363"/>
        <end position="556"/>
    </location>
</feature>
<dbReference type="CDD" id="cd06139">
    <property type="entry name" value="DNA_polA_I_Ecoli_like_exo"/>
    <property type="match status" value="1"/>
</dbReference>
<evidence type="ECO:0000313" key="22">
    <source>
        <dbReference type="Proteomes" id="UP001061862"/>
    </source>
</evidence>
<evidence type="ECO:0000259" key="19">
    <source>
        <dbReference type="SMART" id="SM00475"/>
    </source>
</evidence>
<dbReference type="CDD" id="cd09898">
    <property type="entry name" value="H3TH_53EXO"/>
    <property type="match status" value="1"/>
</dbReference>
<dbReference type="InterPro" id="IPR036397">
    <property type="entry name" value="RNaseH_sf"/>
</dbReference>
<dbReference type="InterPro" id="IPR002562">
    <property type="entry name" value="3'-5'_exonuclease_dom"/>
</dbReference>
<keyword evidence="12 17" id="KW-0239">DNA-directed DNA polymerase</keyword>
<evidence type="ECO:0000259" key="18">
    <source>
        <dbReference type="SMART" id="SM00474"/>
    </source>
</evidence>
<dbReference type="NCBIfam" id="NF004397">
    <property type="entry name" value="PRK05755.1"/>
    <property type="match status" value="1"/>
</dbReference>
<comment type="catalytic activity">
    <reaction evidence="15 17">
        <text>DNA(n) + a 2'-deoxyribonucleoside 5'-triphosphate = DNA(n+1) + diphosphate</text>
        <dbReference type="Rhea" id="RHEA:22508"/>
        <dbReference type="Rhea" id="RHEA-COMP:17339"/>
        <dbReference type="Rhea" id="RHEA-COMP:17340"/>
        <dbReference type="ChEBI" id="CHEBI:33019"/>
        <dbReference type="ChEBI" id="CHEBI:61560"/>
        <dbReference type="ChEBI" id="CHEBI:173112"/>
        <dbReference type="EC" id="2.7.7.7"/>
    </reaction>
</comment>
<evidence type="ECO:0000256" key="3">
    <source>
        <dbReference type="ARBA" id="ARBA00012417"/>
    </source>
</evidence>
<dbReference type="SUPFAM" id="SSF53098">
    <property type="entry name" value="Ribonuclease H-like"/>
    <property type="match status" value="1"/>
</dbReference>
<dbReference type="NCBIfam" id="TIGR00593">
    <property type="entry name" value="pola"/>
    <property type="match status" value="1"/>
</dbReference>
<comment type="function">
    <text evidence="17">In addition to polymerase activity, this DNA polymerase exhibits 3'-5' and 5'-3' exonuclease activity.</text>
</comment>
<dbReference type="InterPro" id="IPR001098">
    <property type="entry name" value="DNA-dir_DNA_pol_A_palm_dom"/>
</dbReference>
<dbReference type="InterPro" id="IPR043502">
    <property type="entry name" value="DNA/RNA_pol_sf"/>
</dbReference>
<dbReference type="SMART" id="SM00475">
    <property type="entry name" value="53EXOc"/>
    <property type="match status" value="1"/>
</dbReference>
<dbReference type="Proteomes" id="UP001061862">
    <property type="component" value="Chromosome"/>
</dbReference>
<keyword evidence="22" id="KW-1185">Reference proteome</keyword>
<dbReference type="PANTHER" id="PTHR10133">
    <property type="entry name" value="DNA POLYMERASE I"/>
    <property type="match status" value="1"/>
</dbReference>
<dbReference type="Pfam" id="PF02739">
    <property type="entry name" value="5_3_exonuc_N"/>
    <property type="match status" value="1"/>
</dbReference>
<dbReference type="SMART" id="SM00474">
    <property type="entry name" value="35EXOc"/>
    <property type="match status" value="1"/>
</dbReference>
<dbReference type="Gene3D" id="3.40.50.1010">
    <property type="entry name" value="5'-nuclease"/>
    <property type="match status" value="1"/>
</dbReference>
<dbReference type="SMART" id="SM00279">
    <property type="entry name" value="HhH2"/>
    <property type="match status" value="1"/>
</dbReference>
<feature type="domain" description="5'-3' exonuclease" evidence="19">
    <location>
        <begin position="1"/>
        <end position="269"/>
    </location>
</feature>
<keyword evidence="13 17" id="KW-0238">DNA-binding</keyword>
<keyword evidence="11 17" id="KW-0269">Exonuclease</keyword>
<dbReference type="PRINTS" id="PR00868">
    <property type="entry name" value="DNAPOLI"/>
</dbReference>
<dbReference type="CDD" id="cd09859">
    <property type="entry name" value="PIN_53EXO"/>
    <property type="match status" value="1"/>
</dbReference>
<keyword evidence="14 17" id="KW-0234">DNA repair</keyword>
<dbReference type="SUPFAM" id="SSF56672">
    <property type="entry name" value="DNA/RNA polymerases"/>
    <property type="match status" value="1"/>
</dbReference>
<reference evidence="21 22" key="1">
    <citation type="submission" date="2022-09" db="EMBL/GenBank/DDBJ databases">
        <title>Interaction between co-microsymbionts with complementary sets of symbiotic genes in legume-rhizobium systems.</title>
        <authorList>
            <person name="Safronova V."/>
            <person name="Sazanova A."/>
            <person name="Afonin A."/>
            <person name="Chirak E."/>
        </authorList>
    </citation>
    <scope>NUCLEOTIDE SEQUENCE [LARGE SCALE GENOMIC DNA]</scope>
    <source>
        <strain evidence="21 22">A18/4-1</strain>
    </source>
</reference>
<name>A0ABY6CGR7_9HYPH</name>
<dbReference type="Pfam" id="PF01367">
    <property type="entry name" value="5_3_exonuc"/>
    <property type="match status" value="1"/>
</dbReference>
<evidence type="ECO:0000313" key="21">
    <source>
        <dbReference type="EMBL" id="UXN71018.1"/>
    </source>
</evidence>
<evidence type="ECO:0000256" key="1">
    <source>
        <dbReference type="ARBA" id="ARBA00007705"/>
    </source>
</evidence>
<evidence type="ECO:0000256" key="4">
    <source>
        <dbReference type="ARBA" id="ARBA00020311"/>
    </source>
</evidence>
<sequence length="971" mass="106195">MHLLLVDGSGYIFRAFHALPQLNRKSDGLPVGCVQGFCNMLYKLTEDLKGEDEPTHMAVIFDYSSKTFRDDIYPQYKAQRPPAPEELVPQFPLTRAATRAFGIPSIEMEGWEADDIIATYACNARKAGGKVTIVSSDKDLMQLVEPDGSIRMLDTIPRPGQPPLRWIGVEEVFNKFGVGPDKVIDVQALCGDSVDNVPGVPGIGVKTAAELINQYGDLENLLAHVDEIKQNARREKLREHAELARISKRLVTLAQDVPVALDLGALARQPIAPSELFPFLKAMEFATITKRLAGLLDANPDDFAADPDIAAKPVAAVGFDNTARAEARAARQEATGRAGNATVLHAADMHARVKAIPFNPDAYEIIRDASALQRWLDLIVSNGHVATDTESTGLDNQTADLVGISFSVAPGTGAYLPLGHIEGNDDMFGGGRVEGQMDMREALDMVRPMFADRSILKIFHNAKYDLGLLARYDIAVNSIDDTLLLSYSLDGPQFNTMAELSDHWLGFAGIPIKDLLGSGKTQKTFAQVPLADAARYAAEDSDITIRLWQVLKPRLAAENMTALYETIERPLAPVLARMEGRGVSIDRQILSRLSGEFAQRAAAFEAEAYELAGQSFNLGSPKQLGEILFDKMGLDGGTKTKTGAWATGAGVLEELALKGVPLARTIVDWRQLTKLMGTYTDALPHYINQRTGRVHTTYSQHSVLTGRLSSNDPNLQNIPVRTEDGRKIRSAFVAAPGKILVSADYSQIELRVLAHIADIQALKDAFEEGLDIHAMTASEMFGVPVQGMPSDVRRRAKAINFGIIYGISAFGLANQLSIPRGEAGDYIKTYFERFPGIRDYMEEQKRRVKADGHVSTIFGRKINFPNANSHNPSERSFVERASINAPIQGSAADIIRRAMIRMEPALKKAGIEADMLLQVHDELIFEVPLGTENTAMPVIKTVMEGAAEPAVRLNVPIQVDAHAAHNWDEAH</sequence>
<keyword evidence="9 17" id="KW-0227">DNA damage</keyword>
<dbReference type="InterPro" id="IPR020046">
    <property type="entry name" value="5-3_exonucl_a-hlix_arch_N"/>
</dbReference>
<dbReference type="SUPFAM" id="SSF47807">
    <property type="entry name" value="5' to 3' exonuclease, C-terminal subdomain"/>
    <property type="match status" value="1"/>
</dbReference>
<evidence type="ECO:0000256" key="7">
    <source>
        <dbReference type="ARBA" id="ARBA00022705"/>
    </source>
</evidence>
<comment type="similarity">
    <text evidence="1 17">Belongs to the DNA polymerase type-A family.</text>
</comment>
<dbReference type="InterPro" id="IPR018320">
    <property type="entry name" value="DNA_polymerase_1"/>
</dbReference>
<dbReference type="RefSeq" id="WP_262170356.1">
    <property type="nucleotide sequence ID" value="NZ_CP104965.1"/>
</dbReference>
<keyword evidence="6 17" id="KW-0548">Nucleotidyltransferase</keyword>
<keyword evidence="7 17" id="KW-0235">DNA replication</keyword>
<evidence type="ECO:0000256" key="16">
    <source>
        <dbReference type="NCBIfam" id="TIGR00593"/>
    </source>
</evidence>
<dbReference type="Pfam" id="PF01612">
    <property type="entry name" value="DNA_pol_A_exo1"/>
    <property type="match status" value="1"/>
</dbReference>
<proteinExistence type="inferred from homology"/>
<evidence type="ECO:0000256" key="13">
    <source>
        <dbReference type="ARBA" id="ARBA00023125"/>
    </source>
</evidence>
<gene>
    <name evidence="17 21" type="primary">polA</name>
    <name evidence="21" type="ORF">N8A98_07490</name>
</gene>
<dbReference type="Gene3D" id="1.20.1060.10">
    <property type="entry name" value="Taq DNA Polymerase, Chain T, domain 4"/>
    <property type="match status" value="1"/>
</dbReference>
<dbReference type="GO" id="GO:0003887">
    <property type="term" value="F:DNA-directed DNA polymerase activity"/>
    <property type="evidence" value="ECO:0007669"/>
    <property type="project" value="UniProtKB-EC"/>
</dbReference>
<evidence type="ECO:0000256" key="5">
    <source>
        <dbReference type="ARBA" id="ARBA00022679"/>
    </source>
</evidence>
<dbReference type="EC" id="2.7.7.7" evidence="3 16"/>
<dbReference type="Pfam" id="PF00476">
    <property type="entry name" value="DNA_pol_A"/>
    <property type="match status" value="1"/>
</dbReference>
<evidence type="ECO:0000256" key="2">
    <source>
        <dbReference type="ARBA" id="ARBA00011541"/>
    </source>
</evidence>
<keyword evidence="5 17" id="KW-0808">Transferase</keyword>
<dbReference type="InterPro" id="IPR012337">
    <property type="entry name" value="RNaseH-like_sf"/>
</dbReference>
<dbReference type="SMART" id="SM00482">
    <property type="entry name" value="POLAc"/>
    <property type="match status" value="1"/>
</dbReference>
<evidence type="ECO:0000256" key="6">
    <source>
        <dbReference type="ARBA" id="ARBA00022695"/>
    </source>
</evidence>
<evidence type="ECO:0000256" key="15">
    <source>
        <dbReference type="ARBA" id="ARBA00049244"/>
    </source>
</evidence>
<evidence type="ECO:0000256" key="8">
    <source>
        <dbReference type="ARBA" id="ARBA00022722"/>
    </source>
</evidence>
<accession>A0ABY6CGR7</accession>
<keyword evidence="8" id="KW-0540">Nuclease</keyword>
<dbReference type="EMBL" id="CP104965">
    <property type="protein sequence ID" value="UXN71018.1"/>
    <property type="molecule type" value="Genomic_DNA"/>
</dbReference>
<feature type="domain" description="DNA-directed DNA polymerase family A palm" evidence="20">
    <location>
        <begin position="725"/>
        <end position="931"/>
    </location>
</feature>
<evidence type="ECO:0000256" key="12">
    <source>
        <dbReference type="ARBA" id="ARBA00022932"/>
    </source>
</evidence>
<protein>
    <recommendedName>
        <fullName evidence="4 16">DNA polymerase I</fullName>
        <ecNumber evidence="3 16">2.7.7.7</ecNumber>
    </recommendedName>
</protein>
<dbReference type="CDD" id="cd08637">
    <property type="entry name" value="DNA_pol_A_pol_I_C"/>
    <property type="match status" value="1"/>
</dbReference>
<evidence type="ECO:0000259" key="20">
    <source>
        <dbReference type="SMART" id="SM00482"/>
    </source>
</evidence>
<evidence type="ECO:0000256" key="11">
    <source>
        <dbReference type="ARBA" id="ARBA00022839"/>
    </source>
</evidence>
<dbReference type="Gene3D" id="3.30.70.370">
    <property type="match status" value="1"/>
</dbReference>
<organism evidence="21 22">
    <name type="scientific">Devosia neptuniae</name>
    <dbReference type="NCBI Taxonomy" id="191302"/>
    <lineage>
        <taxon>Bacteria</taxon>
        <taxon>Pseudomonadati</taxon>
        <taxon>Pseudomonadota</taxon>
        <taxon>Alphaproteobacteria</taxon>
        <taxon>Hyphomicrobiales</taxon>
        <taxon>Devosiaceae</taxon>
        <taxon>Devosia</taxon>
    </lineage>
</organism>
<keyword evidence="10 17" id="KW-0378">Hydrolase</keyword>
<dbReference type="PANTHER" id="PTHR10133:SF27">
    <property type="entry name" value="DNA POLYMERASE NU"/>
    <property type="match status" value="1"/>
</dbReference>
<dbReference type="InterPro" id="IPR019760">
    <property type="entry name" value="DNA-dir_DNA_pol_A_CS"/>
</dbReference>
<dbReference type="Gene3D" id="1.10.150.20">
    <property type="entry name" value="5' to 3' exonuclease, C-terminal subdomain"/>
    <property type="match status" value="2"/>
</dbReference>
<evidence type="ECO:0000256" key="9">
    <source>
        <dbReference type="ARBA" id="ARBA00022763"/>
    </source>
</evidence>
<evidence type="ECO:0000256" key="17">
    <source>
        <dbReference type="RuleBase" id="RU004460"/>
    </source>
</evidence>
<comment type="subunit">
    <text evidence="2">Single-chain monomer with multiple functions.</text>
</comment>
<evidence type="ECO:0000256" key="10">
    <source>
        <dbReference type="ARBA" id="ARBA00022801"/>
    </source>
</evidence>
<evidence type="ECO:0000256" key="14">
    <source>
        <dbReference type="ARBA" id="ARBA00023204"/>
    </source>
</evidence>